<feature type="domain" description="U3 small nucleolar RNA-associated protein 6 N-terminal" evidence="6">
    <location>
        <begin position="12"/>
        <end position="84"/>
    </location>
</feature>
<evidence type="ECO:0000259" key="6">
    <source>
        <dbReference type="Pfam" id="PF08640"/>
    </source>
</evidence>
<comment type="subcellular location">
    <subcellularLocation>
        <location evidence="1">Nucleus</location>
        <location evidence="1">Nucleolus</location>
    </subcellularLocation>
</comment>
<dbReference type="Pfam" id="PF08640">
    <property type="entry name" value="U3_assoc_6"/>
    <property type="match status" value="1"/>
</dbReference>
<dbReference type="SMART" id="SM00386">
    <property type="entry name" value="HAT"/>
    <property type="match status" value="3"/>
</dbReference>
<evidence type="ECO:0000313" key="7">
    <source>
        <dbReference type="EMBL" id="WEW60473.1"/>
    </source>
</evidence>
<dbReference type="GO" id="GO:0000462">
    <property type="term" value="P:maturation of SSU-rRNA from tricistronic rRNA transcript (SSU-rRNA, 5.8S rRNA, LSU-rRNA)"/>
    <property type="evidence" value="ECO:0007669"/>
    <property type="project" value="InterPro"/>
</dbReference>
<evidence type="ECO:0000313" key="8">
    <source>
        <dbReference type="Proteomes" id="UP001219355"/>
    </source>
</evidence>
<evidence type="ECO:0000256" key="2">
    <source>
        <dbReference type="ARBA" id="ARBA00010734"/>
    </source>
</evidence>
<protein>
    <submittedName>
        <fullName evidence="7">U3 snoRNP protein</fullName>
    </submittedName>
</protein>
<keyword evidence="3" id="KW-0698">rRNA processing</keyword>
<reference evidence="7" key="1">
    <citation type="submission" date="2023-03" db="EMBL/GenBank/DDBJ databases">
        <title>Emydomyces testavorans Genome Sequence.</title>
        <authorList>
            <person name="Hoyer L."/>
        </authorList>
    </citation>
    <scope>NUCLEOTIDE SEQUENCE</scope>
    <source>
        <strain evidence="7">16-2883</strain>
    </source>
</reference>
<comment type="similarity">
    <text evidence="2">Belongs to the UTP6 family.</text>
</comment>
<dbReference type="GO" id="GO:0034388">
    <property type="term" value="C:Pwp2p-containing subcomplex of 90S preribosome"/>
    <property type="evidence" value="ECO:0007669"/>
    <property type="project" value="TreeGrafter"/>
</dbReference>
<accession>A0AAF0DLN5</accession>
<sequence>MAAASDKARFYLEQSVPELKEYEKIKVFSKDEIASIMKKRSEFEHKINARGPSPADFARYAEYEMNLDTLRRKRIKRLAIKAPTHTGQRRIFFILDRATRKFHGDISLWMQYIEYTRKQRAHKKLSQIFTSALRLHPTEVELWICAALYALEDHADMTQARGYMQRGLRFCKNSRALWLQYAKLEMIYISRIAARHKILGLDSKADHKKVHPHNEDIDLDAPHLTSEDVNPTLEKDQVDEIALETLNSTPALSGAIPIAIFDAAMKQFNDDVLLGRDFYTTFTEFGELPCSKRVMSHVVERLMECHPASAQTQICYLRLPVEGIRPTSPEFPRGLAKSLSRLKECTATDSANGLSEEVTKWLTPLLTTDDLDPALRQAIEATVNKVKRAMSTGSTAKGRT</sequence>
<dbReference type="Gene3D" id="1.25.40.10">
    <property type="entry name" value="Tetratricopeptide repeat domain"/>
    <property type="match status" value="1"/>
</dbReference>
<dbReference type="PANTHER" id="PTHR23271">
    <property type="entry name" value="HEPATOCELLULAR CARCINOMA-ASSOCIATED ANTIGEN 66"/>
    <property type="match status" value="1"/>
</dbReference>
<dbReference type="EMBL" id="CP120630">
    <property type="protein sequence ID" value="WEW60473.1"/>
    <property type="molecule type" value="Genomic_DNA"/>
</dbReference>
<gene>
    <name evidence="7" type="primary">UTP6</name>
    <name evidence="7" type="ORF">PRK78_005959</name>
</gene>
<keyword evidence="5" id="KW-0539">Nucleus</keyword>
<dbReference type="PANTHER" id="PTHR23271:SF1">
    <property type="entry name" value="U3 SMALL NUCLEOLAR RNA-ASSOCIATED PROTEIN 6 HOMOLOG"/>
    <property type="match status" value="1"/>
</dbReference>
<dbReference type="GO" id="GO:0032040">
    <property type="term" value="C:small-subunit processome"/>
    <property type="evidence" value="ECO:0007669"/>
    <property type="project" value="TreeGrafter"/>
</dbReference>
<keyword evidence="4" id="KW-0677">Repeat</keyword>
<dbReference type="AlphaFoldDB" id="A0AAF0DLN5"/>
<name>A0AAF0DLN5_9EURO</name>
<dbReference type="InterPro" id="IPR003107">
    <property type="entry name" value="HAT"/>
</dbReference>
<keyword evidence="8" id="KW-1185">Reference proteome</keyword>
<dbReference type="Proteomes" id="UP001219355">
    <property type="component" value="Chromosome 4"/>
</dbReference>
<evidence type="ECO:0000256" key="5">
    <source>
        <dbReference type="ARBA" id="ARBA00023242"/>
    </source>
</evidence>
<evidence type="ECO:0000256" key="1">
    <source>
        <dbReference type="ARBA" id="ARBA00004604"/>
    </source>
</evidence>
<proteinExistence type="inferred from homology"/>
<dbReference type="GO" id="GO:0030515">
    <property type="term" value="F:snoRNA binding"/>
    <property type="evidence" value="ECO:0007669"/>
    <property type="project" value="InterPro"/>
</dbReference>
<dbReference type="InterPro" id="IPR011990">
    <property type="entry name" value="TPR-like_helical_dom_sf"/>
</dbReference>
<dbReference type="SUPFAM" id="SSF48452">
    <property type="entry name" value="TPR-like"/>
    <property type="match status" value="1"/>
</dbReference>
<dbReference type="InterPro" id="IPR055347">
    <property type="entry name" value="UTP6_N"/>
</dbReference>
<evidence type="ECO:0000256" key="4">
    <source>
        <dbReference type="ARBA" id="ARBA00022737"/>
    </source>
</evidence>
<dbReference type="InterPro" id="IPR013949">
    <property type="entry name" value="Utp6"/>
</dbReference>
<evidence type="ECO:0000256" key="3">
    <source>
        <dbReference type="ARBA" id="ARBA00022552"/>
    </source>
</evidence>
<organism evidence="7 8">
    <name type="scientific">Emydomyces testavorans</name>
    <dbReference type="NCBI Taxonomy" id="2070801"/>
    <lineage>
        <taxon>Eukaryota</taxon>
        <taxon>Fungi</taxon>
        <taxon>Dikarya</taxon>
        <taxon>Ascomycota</taxon>
        <taxon>Pezizomycotina</taxon>
        <taxon>Eurotiomycetes</taxon>
        <taxon>Eurotiomycetidae</taxon>
        <taxon>Onygenales</taxon>
        <taxon>Nannizziopsiaceae</taxon>
        <taxon>Emydomyces</taxon>
    </lineage>
</organism>